<comment type="caution">
    <text evidence="2">The sequence shown here is derived from an EMBL/GenBank/DDBJ whole genome shotgun (WGS) entry which is preliminary data.</text>
</comment>
<accession>A0A150XUR8</accession>
<dbReference type="OrthoDB" id="195456at2"/>
<proteinExistence type="predicted"/>
<feature type="chain" id="PRO_5007575275" description="Asparagine synthetase B" evidence="1">
    <location>
        <begin position="23"/>
        <end position="181"/>
    </location>
</feature>
<dbReference type="AlphaFoldDB" id="A0A150XUR8"/>
<name>A0A150XUR8_9BACT</name>
<dbReference type="Pfam" id="PF11138">
    <property type="entry name" value="DUF2911"/>
    <property type="match status" value="1"/>
</dbReference>
<keyword evidence="1" id="KW-0732">Signal</keyword>
<evidence type="ECO:0000313" key="3">
    <source>
        <dbReference type="Proteomes" id="UP000075615"/>
    </source>
</evidence>
<dbReference type="InterPro" id="IPR021314">
    <property type="entry name" value="DUF2911"/>
</dbReference>
<sequence length="181" mass="20000">MKRTLTLFLMLGLFAFTQNAFAQKPAASPLATVKQMIGTTTMTLIYSRPSLEGRSLSTLAPKGDVWRTGANTSTQISFDKDVMLGGKALKAGDYSLWTIPGDNEWTIIINSVTGNWGTEYGKKNMKETDVFRFNVPVSKLSESVETFVINLTDFDKNSMDKGNIELAWGNLSVKFPVKVNN</sequence>
<protein>
    <recommendedName>
        <fullName evidence="4">Asparagine synthetase B</fullName>
    </recommendedName>
</protein>
<keyword evidence="3" id="KW-1185">Reference proteome</keyword>
<organism evidence="2 3">
    <name type="scientific">Roseivirga echinicomitans</name>
    <dbReference type="NCBI Taxonomy" id="296218"/>
    <lineage>
        <taxon>Bacteria</taxon>
        <taxon>Pseudomonadati</taxon>
        <taxon>Bacteroidota</taxon>
        <taxon>Cytophagia</taxon>
        <taxon>Cytophagales</taxon>
        <taxon>Roseivirgaceae</taxon>
        <taxon>Roseivirga</taxon>
    </lineage>
</organism>
<dbReference type="Proteomes" id="UP000075615">
    <property type="component" value="Unassembled WGS sequence"/>
</dbReference>
<gene>
    <name evidence="2" type="ORF">AWN68_16140</name>
</gene>
<reference evidence="2 3" key="1">
    <citation type="submission" date="2016-01" db="EMBL/GenBank/DDBJ databases">
        <title>Genome sequencing of Roseivirga echinicomitans KMM 6058.</title>
        <authorList>
            <person name="Selvaratnam C."/>
            <person name="Thevarajoo S."/>
            <person name="Goh K.M."/>
            <person name="Ee R."/>
            <person name="Chan K.-G."/>
            <person name="Chong C.S."/>
        </authorList>
    </citation>
    <scope>NUCLEOTIDE SEQUENCE [LARGE SCALE GENOMIC DNA]</scope>
    <source>
        <strain evidence="2 3">KMM 6058</strain>
    </source>
</reference>
<evidence type="ECO:0008006" key="4">
    <source>
        <dbReference type="Google" id="ProtNLM"/>
    </source>
</evidence>
<dbReference type="RefSeq" id="WP_068413250.1">
    <property type="nucleotide sequence ID" value="NZ_LRDB01000004.1"/>
</dbReference>
<evidence type="ECO:0000313" key="2">
    <source>
        <dbReference type="EMBL" id="KYG82362.1"/>
    </source>
</evidence>
<evidence type="ECO:0000256" key="1">
    <source>
        <dbReference type="SAM" id="SignalP"/>
    </source>
</evidence>
<feature type="signal peptide" evidence="1">
    <location>
        <begin position="1"/>
        <end position="22"/>
    </location>
</feature>
<dbReference type="EMBL" id="LRDB01000004">
    <property type="protein sequence ID" value="KYG82362.1"/>
    <property type="molecule type" value="Genomic_DNA"/>
</dbReference>
<dbReference type="STRING" id="296218.AWN68_16140"/>